<dbReference type="AlphaFoldDB" id="A0A834NHX2"/>
<evidence type="ECO:0000313" key="3">
    <source>
        <dbReference type="Proteomes" id="UP000617340"/>
    </source>
</evidence>
<proteinExistence type="predicted"/>
<feature type="region of interest" description="Disordered" evidence="1">
    <location>
        <begin position="34"/>
        <end position="75"/>
    </location>
</feature>
<gene>
    <name evidence="2" type="ORF">HZH68_004363</name>
</gene>
<accession>A0A834NHX2</accession>
<evidence type="ECO:0000313" key="2">
    <source>
        <dbReference type="EMBL" id="KAF7409982.1"/>
    </source>
</evidence>
<feature type="compositionally biased region" description="Basic and acidic residues" evidence="1">
    <location>
        <begin position="114"/>
        <end position="124"/>
    </location>
</feature>
<protein>
    <submittedName>
        <fullName evidence="2">Uncharacterized protein</fullName>
    </submittedName>
</protein>
<comment type="caution">
    <text evidence="2">The sequence shown here is derived from an EMBL/GenBank/DDBJ whole genome shotgun (WGS) entry which is preliminary data.</text>
</comment>
<sequence length="138" mass="14098">MNVLIMKATVAFAAAAAAAAVAVVVVVVVVATPPATPTPTPTPISTSPSPSPPSPSSPPLLPTTTAGEGGGGGANCVVVPYINKGGDHRIANVSKRDIILFTRRQGVPQSRRGWRWDTGRQGERTEEDDSSGDASAAW</sequence>
<keyword evidence="3" id="KW-1185">Reference proteome</keyword>
<organism evidence="2 3">
    <name type="scientific">Vespula germanica</name>
    <name type="common">German yellow jacket</name>
    <name type="synonym">Paravespula germanica</name>
    <dbReference type="NCBI Taxonomy" id="30212"/>
    <lineage>
        <taxon>Eukaryota</taxon>
        <taxon>Metazoa</taxon>
        <taxon>Ecdysozoa</taxon>
        <taxon>Arthropoda</taxon>
        <taxon>Hexapoda</taxon>
        <taxon>Insecta</taxon>
        <taxon>Pterygota</taxon>
        <taxon>Neoptera</taxon>
        <taxon>Endopterygota</taxon>
        <taxon>Hymenoptera</taxon>
        <taxon>Apocrita</taxon>
        <taxon>Aculeata</taxon>
        <taxon>Vespoidea</taxon>
        <taxon>Vespidae</taxon>
        <taxon>Vespinae</taxon>
        <taxon>Vespula</taxon>
    </lineage>
</organism>
<feature type="compositionally biased region" description="Pro residues" evidence="1">
    <location>
        <begin position="49"/>
        <end position="61"/>
    </location>
</feature>
<feature type="region of interest" description="Disordered" evidence="1">
    <location>
        <begin position="104"/>
        <end position="138"/>
    </location>
</feature>
<reference evidence="2" key="1">
    <citation type="journal article" date="2020" name="G3 (Bethesda)">
        <title>High-Quality Assemblies for Three Invasive Social Wasps from the &lt;i&gt;Vespula&lt;/i&gt; Genus.</title>
        <authorList>
            <person name="Harrop T.W.R."/>
            <person name="Guhlin J."/>
            <person name="McLaughlin G.M."/>
            <person name="Permina E."/>
            <person name="Stockwell P."/>
            <person name="Gilligan J."/>
            <person name="Le Lec M.F."/>
            <person name="Gruber M.A.M."/>
            <person name="Quinn O."/>
            <person name="Lovegrove M."/>
            <person name="Duncan E.J."/>
            <person name="Remnant E.J."/>
            <person name="Van Eeckhoven J."/>
            <person name="Graham B."/>
            <person name="Knapp R.A."/>
            <person name="Langford K.W."/>
            <person name="Kronenberg Z."/>
            <person name="Press M.O."/>
            <person name="Eacker S.M."/>
            <person name="Wilson-Rankin E.E."/>
            <person name="Purcell J."/>
            <person name="Lester P.J."/>
            <person name="Dearden P.K."/>
        </authorList>
    </citation>
    <scope>NUCLEOTIDE SEQUENCE</scope>
    <source>
        <strain evidence="2">Linc-1</strain>
    </source>
</reference>
<dbReference type="EMBL" id="JACSDZ010000003">
    <property type="protein sequence ID" value="KAF7409982.1"/>
    <property type="molecule type" value="Genomic_DNA"/>
</dbReference>
<dbReference type="Proteomes" id="UP000617340">
    <property type="component" value="Unassembled WGS sequence"/>
</dbReference>
<name>A0A834NHX2_VESGE</name>
<evidence type="ECO:0000256" key="1">
    <source>
        <dbReference type="SAM" id="MobiDB-lite"/>
    </source>
</evidence>